<dbReference type="OrthoDB" id="3553614at2759"/>
<dbReference type="AlphaFoldDB" id="A0A9P4IQT1"/>
<gene>
    <name evidence="2" type="ORF">NA57DRAFT_50530</name>
</gene>
<protein>
    <submittedName>
        <fullName evidence="2">Uncharacterized protein</fullName>
    </submittedName>
</protein>
<sequence>MRYSNISTTVILAVLSSPLASATVFLALRTGEDGSQSQVAYTNGTPDVCSGFTTIVDSNSDPCGISFDVDGNNGPFEFEGCGGNGLSLDQDGSFNSNCEFQSSTISCPGGVTIQQNFACF</sequence>
<evidence type="ECO:0000256" key="1">
    <source>
        <dbReference type="SAM" id="SignalP"/>
    </source>
</evidence>
<dbReference type="Proteomes" id="UP000799772">
    <property type="component" value="Unassembled WGS sequence"/>
</dbReference>
<evidence type="ECO:0000313" key="2">
    <source>
        <dbReference type="EMBL" id="KAF2103658.1"/>
    </source>
</evidence>
<keyword evidence="3" id="KW-1185">Reference proteome</keyword>
<accession>A0A9P4IQT1</accession>
<reference evidence="2" key="1">
    <citation type="journal article" date="2020" name="Stud. Mycol.">
        <title>101 Dothideomycetes genomes: a test case for predicting lifestyles and emergence of pathogens.</title>
        <authorList>
            <person name="Haridas S."/>
            <person name="Albert R."/>
            <person name="Binder M."/>
            <person name="Bloem J."/>
            <person name="Labutti K."/>
            <person name="Salamov A."/>
            <person name="Andreopoulos B."/>
            <person name="Baker S."/>
            <person name="Barry K."/>
            <person name="Bills G."/>
            <person name="Bluhm B."/>
            <person name="Cannon C."/>
            <person name="Castanera R."/>
            <person name="Culley D."/>
            <person name="Daum C."/>
            <person name="Ezra D."/>
            <person name="Gonzalez J."/>
            <person name="Henrissat B."/>
            <person name="Kuo A."/>
            <person name="Liang C."/>
            <person name="Lipzen A."/>
            <person name="Lutzoni F."/>
            <person name="Magnuson J."/>
            <person name="Mondo S."/>
            <person name="Nolan M."/>
            <person name="Ohm R."/>
            <person name="Pangilinan J."/>
            <person name="Park H.-J."/>
            <person name="Ramirez L."/>
            <person name="Alfaro M."/>
            <person name="Sun H."/>
            <person name="Tritt A."/>
            <person name="Yoshinaga Y."/>
            <person name="Zwiers L.-H."/>
            <person name="Turgeon B."/>
            <person name="Goodwin S."/>
            <person name="Spatafora J."/>
            <person name="Crous P."/>
            <person name="Grigoriev I."/>
        </authorList>
    </citation>
    <scope>NUCLEOTIDE SEQUENCE</scope>
    <source>
        <strain evidence="2">CBS 133067</strain>
    </source>
</reference>
<proteinExistence type="predicted"/>
<organism evidence="2 3">
    <name type="scientific">Rhizodiscina lignyota</name>
    <dbReference type="NCBI Taxonomy" id="1504668"/>
    <lineage>
        <taxon>Eukaryota</taxon>
        <taxon>Fungi</taxon>
        <taxon>Dikarya</taxon>
        <taxon>Ascomycota</taxon>
        <taxon>Pezizomycotina</taxon>
        <taxon>Dothideomycetes</taxon>
        <taxon>Pleosporomycetidae</taxon>
        <taxon>Aulographales</taxon>
        <taxon>Rhizodiscinaceae</taxon>
        <taxon>Rhizodiscina</taxon>
    </lineage>
</organism>
<dbReference type="EMBL" id="ML978121">
    <property type="protein sequence ID" value="KAF2103658.1"/>
    <property type="molecule type" value="Genomic_DNA"/>
</dbReference>
<evidence type="ECO:0000313" key="3">
    <source>
        <dbReference type="Proteomes" id="UP000799772"/>
    </source>
</evidence>
<feature type="chain" id="PRO_5040131024" evidence="1">
    <location>
        <begin position="23"/>
        <end position="120"/>
    </location>
</feature>
<comment type="caution">
    <text evidence="2">The sequence shown here is derived from an EMBL/GenBank/DDBJ whole genome shotgun (WGS) entry which is preliminary data.</text>
</comment>
<feature type="signal peptide" evidence="1">
    <location>
        <begin position="1"/>
        <end position="22"/>
    </location>
</feature>
<name>A0A9P4IQT1_9PEZI</name>
<keyword evidence="1" id="KW-0732">Signal</keyword>